<dbReference type="EMBL" id="CP034465">
    <property type="protein sequence ID" value="AZP03212.1"/>
    <property type="molecule type" value="Genomic_DNA"/>
</dbReference>
<dbReference type="GO" id="GO:0009156">
    <property type="term" value="P:ribonucleoside monophosphate biosynthetic process"/>
    <property type="evidence" value="ECO:0007669"/>
    <property type="project" value="InterPro"/>
</dbReference>
<dbReference type="SMART" id="SM01400">
    <property type="entry name" value="Pribosyltran_N"/>
    <property type="match status" value="1"/>
</dbReference>
<keyword evidence="6 12" id="KW-0418">Kinase</keyword>
<dbReference type="Pfam" id="PF13793">
    <property type="entry name" value="Pribosyltran_N"/>
    <property type="match status" value="1"/>
</dbReference>
<dbReference type="Gene3D" id="3.40.50.2020">
    <property type="match status" value="2"/>
</dbReference>
<dbReference type="RefSeq" id="WP_126108314.1">
    <property type="nucleotide sequence ID" value="NZ_CP034465.1"/>
</dbReference>
<dbReference type="GO" id="GO:0005524">
    <property type="term" value="F:ATP binding"/>
    <property type="evidence" value="ECO:0007669"/>
    <property type="project" value="UniProtKB-KW"/>
</dbReference>
<evidence type="ECO:0000256" key="5">
    <source>
        <dbReference type="ARBA" id="ARBA00022741"/>
    </source>
</evidence>
<dbReference type="GO" id="GO:0004749">
    <property type="term" value="F:ribose phosphate diphosphokinase activity"/>
    <property type="evidence" value="ECO:0007669"/>
    <property type="project" value="UniProtKB-UniRule"/>
</dbReference>
<evidence type="ECO:0000256" key="3">
    <source>
        <dbReference type="ARBA" id="ARBA00022723"/>
    </source>
</evidence>
<dbReference type="SUPFAM" id="SSF53271">
    <property type="entry name" value="PRTase-like"/>
    <property type="match status" value="1"/>
</dbReference>
<feature type="binding site" evidence="12">
    <location>
        <begin position="230"/>
        <end position="234"/>
    </location>
    <ligand>
        <name>D-ribose 5-phosphate</name>
        <dbReference type="ChEBI" id="CHEBI:78346"/>
    </ligand>
</feature>
<evidence type="ECO:0000313" key="16">
    <source>
        <dbReference type="Proteomes" id="UP000273326"/>
    </source>
</evidence>
<dbReference type="Pfam" id="PF14572">
    <property type="entry name" value="Pribosyl_synth"/>
    <property type="match status" value="1"/>
</dbReference>
<evidence type="ECO:0000313" key="14">
    <source>
        <dbReference type="EMBL" id="AZP03212.1"/>
    </source>
</evidence>
<dbReference type="GO" id="GO:0005737">
    <property type="term" value="C:cytoplasm"/>
    <property type="evidence" value="ECO:0007669"/>
    <property type="project" value="UniProtKB-SubCell"/>
</dbReference>
<feature type="binding site" evidence="12">
    <location>
        <begin position="43"/>
        <end position="45"/>
    </location>
    <ligand>
        <name>ATP</name>
        <dbReference type="ChEBI" id="CHEBI:30616"/>
    </ligand>
</feature>
<dbReference type="PROSITE" id="PS00114">
    <property type="entry name" value="PRPP_SYNTHASE"/>
    <property type="match status" value="1"/>
</dbReference>
<dbReference type="GO" id="GO:0000287">
    <property type="term" value="F:magnesium ion binding"/>
    <property type="evidence" value="ECO:0007669"/>
    <property type="project" value="UniProtKB-UniRule"/>
</dbReference>
<feature type="active site" evidence="12">
    <location>
        <position position="200"/>
    </location>
</feature>
<dbReference type="NCBIfam" id="TIGR01251">
    <property type="entry name" value="ribP_PPkin"/>
    <property type="match status" value="1"/>
</dbReference>
<keyword evidence="4 12" id="KW-0545">Nucleotide biosynthesis</keyword>
<keyword evidence="2 12" id="KW-0808">Transferase</keyword>
<evidence type="ECO:0000256" key="7">
    <source>
        <dbReference type="ARBA" id="ARBA00022840"/>
    </source>
</evidence>
<evidence type="ECO:0000256" key="6">
    <source>
        <dbReference type="ARBA" id="ARBA00022777"/>
    </source>
</evidence>
<keyword evidence="5 12" id="KW-0547">Nucleotide-binding</keyword>
<dbReference type="OrthoDB" id="9777067at2"/>
<feature type="binding site" evidence="12">
    <location>
        <position position="136"/>
    </location>
    <ligand>
        <name>Mg(2+)</name>
        <dbReference type="ChEBI" id="CHEBI:18420"/>
    </ligand>
</feature>
<feature type="binding site" evidence="12">
    <location>
        <begin position="102"/>
        <end position="103"/>
    </location>
    <ligand>
        <name>ATP</name>
        <dbReference type="ChEBI" id="CHEBI:30616"/>
    </ligand>
</feature>
<protein>
    <recommendedName>
        <fullName evidence="12">Ribose-phosphate pyrophosphokinase</fullName>
        <shortName evidence="12">RPPK</shortName>
        <ecNumber evidence="12">2.7.6.1</ecNumber>
    </recommendedName>
    <alternativeName>
        <fullName evidence="12">5-phospho-D-ribosyl alpha-1-diphosphate synthase</fullName>
    </alternativeName>
    <alternativeName>
        <fullName evidence="12">Phosphoribosyl diphosphate synthase</fullName>
    </alternativeName>
    <alternativeName>
        <fullName evidence="12">Phosphoribosyl pyrophosphate synthase</fullName>
        <shortName evidence="12">P-Rib-PP synthase</shortName>
        <shortName evidence="12">PRPP synthase</shortName>
        <shortName evidence="12">PRPPase</shortName>
    </alternativeName>
</protein>
<dbReference type="EMBL" id="CP034465">
    <property type="protein sequence ID" value="AZP05615.1"/>
    <property type="molecule type" value="Genomic_DNA"/>
</dbReference>
<feature type="domain" description="Ribose-phosphate pyrophosphokinase N-terminal" evidence="13">
    <location>
        <begin position="11"/>
        <end position="126"/>
    </location>
</feature>
<comment type="function">
    <text evidence="10 12">Involved in the biosynthesis of the central metabolite phospho-alpha-D-ribosyl-1-pyrophosphate (PRPP) via the transfer of pyrophosphoryl group from ATP to 1-hydroxyl of ribose-5-phosphate (Rib-5-P).</text>
</comment>
<dbReference type="NCBIfam" id="NF002618">
    <property type="entry name" value="PRK02269.1"/>
    <property type="match status" value="1"/>
</dbReference>
<dbReference type="NCBIfam" id="NF002320">
    <property type="entry name" value="PRK01259.1"/>
    <property type="match status" value="1"/>
</dbReference>
<organism evidence="14 16">
    <name type="scientific">Jeotgalibaca ciconiae</name>
    <dbReference type="NCBI Taxonomy" id="2496265"/>
    <lineage>
        <taxon>Bacteria</taxon>
        <taxon>Bacillati</taxon>
        <taxon>Bacillota</taxon>
        <taxon>Bacilli</taxon>
        <taxon>Lactobacillales</taxon>
        <taxon>Carnobacteriaceae</taxon>
        <taxon>Jeotgalibaca</taxon>
    </lineage>
</organism>
<dbReference type="HAMAP" id="MF_00583_B">
    <property type="entry name" value="RibP_PPkinase_B"/>
    <property type="match status" value="1"/>
</dbReference>
<dbReference type="GO" id="GO:0006015">
    <property type="term" value="P:5-phosphoribose 1-diphosphate biosynthetic process"/>
    <property type="evidence" value="ECO:0007669"/>
    <property type="project" value="UniProtKB-UniRule"/>
</dbReference>
<dbReference type="InterPro" id="IPR029057">
    <property type="entry name" value="PRTase-like"/>
</dbReference>
<evidence type="ECO:0000256" key="1">
    <source>
        <dbReference type="ARBA" id="ARBA00004996"/>
    </source>
</evidence>
<dbReference type="KEGG" id="jeh:EJN90_00205"/>
<feature type="binding site" evidence="12">
    <location>
        <position position="226"/>
    </location>
    <ligand>
        <name>D-ribose 5-phosphate</name>
        <dbReference type="ChEBI" id="CHEBI:78346"/>
    </ligand>
</feature>
<dbReference type="InterPro" id="IPR000836">
    <property type="entry name" value="PRTase_dom"/>
</dbReference>
<evidence type="ECO:0000256" key="2">
    <source>
        <dbReference type="ARBA" id="ARBA00022679"/>
    </source>
</evidence>
<dbReference type="UniPathway" id="UPA00087">
    <property type="reaction ID" value="UER00172"/>
</dbReference>
<evidence type="ECO:0000256" key="4">
    <source>
        <dbReference type="ARBA" id="ARBA00022727"/>
    </source>
</evidence>
<keyword evidence="16" id="KW-1185">Reference proteome</keyword>
<evidence type="ECO:0000256" key="12">
    <source>
        <dbReference type="HAMAP-Rule" id="MF_00583"/>
    </source>
</evidence>
<evidence type="ECO:0000256" key="8">
    <source>
        <dbReference type="ARBA" id="ARBA00022842"/>
    </source>
</evidence>
<comment type="cofactor">
    <cofactor evidence="12">
        <name>Mg(2+)</name>
        <dbReference type="ChEBI" id="CHEBI:18420"/>
    </cofactor>
    <text evidence="12">Binds 1 Mg(2+) ion per subunit.</text>
</comment>
<dbReference type="PANTHER" id="PTHR10210:SF41">
    <property type="entry name" value="RIBOSE-PHOSPHATE PYROPHOSPHOKINASE 1, CHLOROPLASTIC"/>
    <property type="match status" value="1"/>
</dbReference>
<dbReference type="GO" id="GO:0006164">
    <property type="term" value="P:purine nucleotide biosynthetic process"/>
    <property type="evidence" value="ECO:0007669"/>
    <property type="project" value="TreeGrafter"/>
</dbReference>
<dbReference type="GO" id="GO:0016301">
    <property type="term" value="F:kinase activity"/>
    <property type="evidence" value="ECO:0007669"/>
    <property type="project" value="UniProtKB-KW"/>
</dbReference>
<evidence type="ECO:0000256" key="11">
    <source>
        <dbReference type="ARBA" id="ARBA00061444"/>
    </source>
</evidence>
<evidence type="ECO:0000313" key="15">
    <source>
        <dbReference type="EMBL" id="AZP05615.1"/>
    </source>
</evidence>
<name>A0A3S9H782_9LACT</name>
<comment type="caution">
    <text evidence="12">Lacks conserved residue(s) required for the propagation of feature annotation.</text>
</comment>
<dbReference type="GO" id="GO:0002189">
    <property type="term" value="C:ribose phosphate diphosphokinase complex"/>
    <property type="evidence" value="ECO:0007669"/>
    <property type="project" value="TreeGrafter"/>
</dbReference>
<keyword evidence="3 12" id="KW-0479">Metal-binding</keyword>
<dbReference type="EC" id="2.7.6.1" evidence="12"/>
<dbReference type="PANTHER" id="PTHR10210">
    <property type="entry name" value="RIBOSE-PHOSPHATE DIPHOSPHOKINASE FAMILY MEMBER"/>
    <property type="match status" value="1"/>
</dbReference>
<keyword evidence="7 12" id="KW-0067">ATP-binding</keyword>
<dbReference type="InterPro" id="IPR005946">
    <property type="entry name" value="Rib-P_diPkinase"/>
</dbReference>
<reference evidence="14" key="3">
    <citation type="journal article" date="2020" name="Int. J. Syst. Evol. Microbiol.">
        <title>Jeotgalibaca ciconiae sp. nov., isolated from the faeces of an Oriental stork.</title>
        <authorList>
            <person name="Lee S.Y."/>
            <person name="Kang W."/>
            <person name="Kim P.S."/>
            <person name="Kim H.S."/>
            <person name="Sung H."/>
            <person name="Shin N.R."/>
            <person name="Yun J.H."/>
            <person name="Lee J.Y."/>
            <person name="Lee J.Y."/>
            <person name="Jung M.J."/>
            <person name="Jeong Y.S."/>
            <person name="Tak E.J."/>
            <person name="Han J.E."/>
            <person name="Hyun D.W."/>
            <person name="Kang M.S."/>
            <person name="Lee K.E."/>
            <person name="Lee B.H."/>
            <person name="Bae J.W."/>
        </authorList>
    </citation>
    <scope>NUCLEOTIDE SEQUENCE</scope>
    <source>
        <strain evidence="14">H21T32</strain>
    </source>
</reference>
<dbReference type="AlphaFoldDB" id="A0A3S9H782"/>
<comment type="similarity">
    <text evidence="11 12">Belongs to the ribose-phosphate pyrophosphokinase family. Class I subfamily.</text>
</comment>
<evidence type="ECO:0000259" key="13">
    <source>
        <dbReference type="Pfam" id="PF13793"/>
    </source>
</evidence>
<dbReference type="InterPro" id="IPR000842">
    <property type="entry name" value="PRib_PP_synth_CS"/>
</dbReference>
<sequence>MLDKKAKPNFRIFALNSNRLLAEKIAGSLGMELGKATVSRFSDGETRIDIDESIRGAHVYLIQSTSTPVDVHVMETLIMIDALKRASAQTVNVVIPYYGYARQDRKALPREPITAKLVANLLETAGAARVIALDLHAVQIQGFFDIPVDHLLGGSLLADYFIERKIVGEEIVVVATNHSAVSRARKMAEYLITPIAIIDKRWIEADDSNIVNIIGDVAGKTCILIDDLIDTAETITSAAQELVENGATDVYAAATHAVFSGPSIKCLEESPIKKIIVTDSIYLPEEKQFDKVVQVTVSELLADAIKRVYENKSVSPLFEKKYEGRME</sequence>
<comment type="pathway">
    <text evidence="1 12">Metabolic intermediate biosynthesis; 5-phospho-alpha-D-ribose 1-diphosphate biosynthesis; 5-phospho-alpha-D-ribose 1-diphosphate from D-ribose 5-phosphate (route I): step 1/1.</text>
</comment>
<keyword evidence="8 12" id="KW-0460">Magnesium</keyword>
<gene>
    <name evidence="12" type="primary">prs</name>
    <name evidence="14" type="ORF">EJN90_00205</name>
    <name evidence="15" type="ORF">EJN90_13780</name>
</gene>
<keyword evidence="12" id="KW-0963">Cytoplasm</keyword>
<dbReference type="KEGG" id="jeh:EJN90_13780"/>
<accession>A0A3S9H782</accession>
<comment type="subcellular location">
    <subcellularLocation>
        <location evidence="12">Cytoplasm</location>
    </subcellularLocation>
</comment>
<comment type="catalytic activity">
    <reaction evidence="9 12">
        <text>D-ribose 5-phosphate + ATP = 5-phospho-alpha-D-ribose 1-diphosphate + AMP + H(+)</text>
        <dbReference type="Rhea" id="RHEA:15609"/>
        <dbReference type="ChEBI" id="CHEBI:15378"/>
        <dbReference type="ChEBI" id="CHEBI:30616"/>
        <dbReference type="ChEBI" id="CHEBI:58017"/>
        <dbReference type="ChEBI" id="CHEBI:78346"/>
        <dbReference type="ChEBI" id="CHEBI:456215"/>
        <dbReference type="EC" id="2.7.6.1"/>
    </reaction>
</comment>
<evidence type="ECO:0000256" key="9">
    <source>
        <dbReference type="ARBA" id="ARBA00049535"/>
    </source>
</evidence>
<proteinExistence type="inferred from homology"/>
<reference evidence="14" key="2">
    <citation type="submission" date="2018-12" db="EMBL/GenBank/DDBJ databases">
        <authorList>
            <person name="Bae J.-W."/>
            <person name="Lee S.-Y."/>
        </authorList>
    </citation>
    <scope>NUCLEOTIDE SEQUENCE</scope>
    <source>
        <strain evidence="14">H21T32</strain>
    </source>
</reference>
<dbReference type="CDD" id="cd06223">
    <property type="entry name" value="PRTases_typeI"/>
    <property type="match status" value="1"/>
</dbReference>
<dbReference type="Proteomes" id="UP000273326">
    <property type="component" value="Chromosome"/>
</dbReference>
<comment type="subunit">
    <text evidence="12">Homohexamer.</text>
</comment>
<dbReference type="InterPro" id="IPR029099">
    <property type="entry name" value="Pribosyltran_N"/>
</dbReference>
<evidence type="ECO:0000256" key="10">
    <source>
        <dbReference type="ARBA" id="ARBA00054914"/>
    </source>
</evidence>
<dbReference type="InterPro" id="IPR037515">
    <property type="entry name" value="Rib-P_diPkinase_bac"/>
</dbReference>
<dbReference type="FunFam" id="3.40.50.2020:FF:000001">
    <property type="entry name" value="Ribose-phosphate pyrophosphokinase"/>
    <property type="match status" value="1"/>
</dbReference>
<reference evidence="16" key="1">
    <citation type="submission" date="2018-12" db="EMBL/GenBank/DDBJ databases">
        <title>Complete genome sequencing of Jeotgalibaca sp. H21T32.</title>
        <authorList>
            <person name="Bae J.-W."/>
            <person name="Lee S.-Y."/>
        </authorList>
    </citation>
    <scope>NUCLEOTIDE SEQUENCE [LARGE SCALE GENOMIC DNA]</scope>
    <source>
        <strain evidence="16">H21T32</strain>
    </source>
</reference>